<dbReference type="EMBL" id="AB173125">
    <property type="protein sequence ID" value="BAE90187.1"/>
    <property type="molecule type" value="mRNA"/>
</dbReference>
<sequence>MPDFCQDQCFLNMKIEIDLYSVLLYLCIGYYIILSSYTFI</sequence>
<keyword evidence="1" id="KW-0812">Transmembrane</keyword>
<feature type="transmembrane region" description="Helical" evidence="1">
    <location>
        <begin position="20"/>
        <end position="39"/>
    </location>
</feature>
<reference evidence="2" key="1">
    <citation type="journal article" date="2007" name="PLoS Biol.">
        <title>Rate of evolution in brain-expressed genes in humans and other primates.</title>
        <authorList>
            <person name="Wang H.-Y."/>
            <person name="Chien H.-C."/>
            <person name="Osada N."/>
            <person name="Hashimoto K."/>
            <person name="Sugano S."/>
            <person name="Gojobori T."/>
            <person name="Chou C.-K."/>
            <person name="Tsai S.-F."/>
            <person name="Wu C.-I."/>
            <person name="Shen C.-K.J."/>
        </authorList>
    </citation>
    <scope>NUCLEOTIDE SEQUENCE</scope>
</reference>
<keyword evidence="1" id="KW-1133">Transmembrane helix</keyword>
<evidence type="ECO:0000313" key="2">
    <source>
        <dbReference type="EMBL" id="BAE90187.1"/>
    </source>
</evidence>
<organism evidence="2">
    <name type="scientific">Macaca fascicularis</name>
    <name type="common">Crab-eating macaque</name>
    <name type="synonym">Cynomolgus monkey</name>
    <dbReference type="NCBI Taxonomy" id="9541"/>
    <lineage>
        <taxon>Eukaryota</taxon>
        <taxon>Metazoa</taxon>
        <taxon>Chordata</taxon>
        <taxon>Craniata</taxon>
        <taxon>Vertebrata</taxon>
        <taxon>Euteleostomi</taxon>
        <taxon>Mammalia</taxon>
        <taxon>Eutheria</taxon>
        <taxon>Euarchontoglires</taxon>
        <taxon>Primates</taxon>
        <taxon>Haplorrhini</taxon>
        <taxon>Catarrhini</taxon>
        <taxon>Cercopithecidae</taxon>
        <taxon>Cercopithecinae</taxon>
        <taxon>Macaca</taxon>
    </lineage>
</organism>
<keyword evidence="1" id="KW-0472">Membrane</keyword>
<name>I7GM78_MACFA</name>
<proteinExistence type="evidence at transcript level"/>
<protein>
    <submittedName>
        <fullName evidence="2">Macaca fascicularis brain cDNA, clone: QflA-21141</fullName>
    </submittedName>
</protein>
<evidence type="ECO:0000256" key="1">
    <source>
        <dbReference type="SAM" id="Phobius"/>
    </source>
</evidence>
<accession>I7GM78</accession>
<dbReference type="AlphaFoldDB" id="I7GM78"/>